<proteinExistence type="predicted"/>
<dbReference type="AlphaFoldDB" id="A0A219AQ83"/>
<keyword evidence="2" id="KW-1185">Reference proteome</keyword>
<protein>
    <submittedName>
        <fullName evidence="1">Uncharacterized protein</fullName>
    </submittedName>
</protein>
<dbReference type="KEGG" id="pchm:VFPPC_17860"/>
<comment type="caution">
    <text evidence="1">The sequence shown here is derived from an EMBL/GenBank/DDBJ whole genome shotgun (WGS) entry which is preliminary data.</text>
</comment>
<sequence length="172" mass="18345">MVSGVQLGPAPVPCAFGGAAGGRHSVTMQLATLQAKKPTRWVDDDGHSSLVLGIGLVPSIPLNTDPTVIISHVVENTRKETDLVPGWFRAQVQRTQAIGGVPKVYCASTLLQMVVSNGWNSNWRTNDKSTLASGGFFQFLVHGCAVANTMTGIAGLSTTWLRRNASRQIDEC</sequence>
<dbReference type="Proteomes" id="UP000078397">
    <property type="component" value="Unassembled WGS sequence"/>
</dbReference>
<name>A0A219AQ83_METCM</name>
<dbReference type="EMBL" id="LSBJ02000004">
    <property type="protein sequence ID" value="OWT42947.1"/>
    <property type="molecule type" value="Genomic_DNA"/>
</dbReference>
<accession>A0A219AQ83</accession>
<evidence type="ECO:0000313" key="2">
    <source>
        <dbReference type="Proteomes" id="UP000078397"/>
    </source>
</evidence>
<organism evidence="1 2">
    <name type="scientific">Pochonia chlamydosporia 170</name>
    <dbReference type="NCBI Taxonomy" id="1380566"/>
    <lineage>
        <taxon>Eukaryota</taxon>
        <taxon>Fungi</taxon>
        <taxon>Dikarya</taxon>
        <taxon>Ascomycota</taxon>
        <taxon>Pezizomycotina</taxon>
        <taxon>Sordariomycetes</taxon>
        <taxon>Hypocreomycetidae</taxon>
        <taxon>Hypocreales</taxon>
        <taxon>Clavicipitaceae</taxon>
        <taxon>Pochonia</taxon>
    </lineage>
</organism>
<reference evidence="1 2" key="1">
    <citation type="journal article" date="2016" name="PLoS Pathog.">
        <title>Biosynthesis of antibiotic leucinostatins in bio-control fungus Purpureocillium lilacinum and their inhibition on phytophthora revealed by genome mining.</title>
        <authorList>
            <person name="Wang G."/>
            <person name="Liu Z."/>
            <person name="Lin R."/>
            <person name="Li E."/>
            <person name="Mao Z."/>
            <person name="Ling J."/>
            <person name="Yang Y."/>
            <person name="Yin W.B."/>
            <person name="Xie B."/>
        </authorList>
    </citation>
    <scope>NUCLEOTIDE SEQUENCE [LARGE SCALE GENOMIC DNA]</scope>
    <source>
        <strain evidence="1">170</strain>
    </source>
</reference>
<dbReference type="GeneID" id="33936765"/>
<evidence type="ECO:0000313" key="1">
    <source>
        <dbReference type="EMBL" id="OWT42947.1"/>
    </source>
</evidence>
<gene>
    <name evidence="1" type="ORF">VFPPC_17860</name>
</gene>
<dbReference type="RefSeq" id="XP_022285411.1">
    <property type="nucleotide sequence ID" value="XM_022429535.1"/>
</dbReference>